<keyword evidence="4" id="KW-1185">Reference proteome</keyword>
<evidence type="ECO:0000313" key="4">
    <source>
        <dbReference type="Proteomes" id="UP001239397"/>
    </source>
</evidence>
<feature type="region of interest" description="Disordered" evidence="1">
    <location>
        <begin position="65"/>
        <end position="84"/>
    </location>
</feature>
<dbReference type="SUPFAM" id="SSF50494">
    <property type="entry name" value="Trypsin-like serine proteases"/>
    <property type="match status" value="1"/>
</dbReference>
<dbReference type="InterPro" id="IPR009003">
    <property type="entry name" value="Peptidase_S1_PA"/>
</dbReference>
<dbReference type="EC" id="3.4.21.-" evidence="3"/>
<feature type="compositionally biased region" description="Low complexity" evidence="1">
    <location>
        <begin position="1"/>
        <end position="15"/>
    </location>
</feature>
<evidence type="ECO:0000313" key="3">
    <source>
        <dbReference type="EMBL" id="WIY07511.1"/>
    </source>
</evidence>
<dbReference type="Pfam" id="PF00089">
    <property type="entry name" value="Trypsin"/>
    <property type="match status" value="1"/>
</dbReference>
<sequence>MRSTHAAVARAGHAARPGDRVTLDGWGSDQPDGDTSNLPTRLQQLNTRVLPAAGCADAQQSVGEICTDNPHGTDGPGGGDSGGPAVEAVGGVPQLVGTCSRAAAQYPGEAPTVHTSSPDFRSWLYDTARGIPAAA</sequence>
<dbReference type="Gene3D" id="2.40.10.10">
    <property type="entry name" value="Trypsin-like serine proteases"/>
    <property type="match status" value="1"/>
</dbReference>
<evidence type="ECO:0000259" key="2">
    <source>
        <dbReference type="PROSITE" id="PS50240"/>
    </source>
</evidence>
<dbReference type="AlphaFoldDB" id="A0A9Y2JZA3"/>
<accession>A0A9Y2JZA3</accession>
<dbReference type="Proteomes" id="UP001239397">
    <property type="component" value="Chromosome"/>
</dbReference>
<reference evidence="3 4" key="1">
    <citation type="submission" date="2023-06" db="EMBL/GenBank/DDBJ databases">
        <authorList>
            <person name="Oyuntsetseg B."/>
            <person name="Kim S.B."/>
        </authorList>
    </citation>
    <scope>NUCLEOTIDE SEQUENCE [LARGE SCALE GENOMIC DNA]</scope>
    <source>
        <strain evidence="3 4">4-36</strain>
    </source>
</reference>
<dbReference type="InterPro" id="IPR043504">
    <property type="entry name" value="Peptidase_S1_PA_chymotrypsin"/>
</dbReference>
<protein>
    <submittedName>
        <fullName evidence="3">Trypsin-like serine protease</fullName>
        <ecNumber evidence="3">3.4.21.-</ecNumber>
    </submittedName>
</protein>
<evidence type="ECO:0000256" key="1">
    <source>
        <dbReference type="SAM" id="MobiDB-lite"/>
    </source>
</evidence>
<dbReference type="InterPro" id="IPR001254">
    <property type="entry name" value="Trypsin_dom"/>
</dbReference>
<dbReference type="KEGG" id="amog:QRX60_31850"/>
<keyword evidence="3" id="KW-0378">Hydrolase</keyword>
<dbReference type="PROSITE" id="PS50240">
    <property type="entry name" value="TRYPSIN_DOM"/>
    <property type="match status" value="1"/>
</dbReference>
<gene>
    <name evidence="3" type="ORF">QRX60_31850</name>
</gene>
<name>A0A9Y2JZA3_9PSEU</name>
<dbReference type="EMBL" id="CP127295">
    <property type="protein sequence ID" value="WIY07511.1"/>
    <property type="molecule type" value="Genomic_DNA"/>
</dbReference>
<organism evidence="3 4">
    <name type="scientific">Amycolatopsis mongoliensis</name>
    <dbReference type="NCBI Taxonomy" id="715475"/>
    <lineage>
        <taxon>Bacteria</taxon>
        <taxon>Bacillati</taxon>
        <taxon>Actinomycetota</taxon>
        <taxon>Actinomycetes</taxon>
        <taxon>Pseudonocardiales</taxon>
        <taxon>Pseudonocardiaceae</taxon>
        <taxon>Amycolatopsis</taxon>
    </lineage>
</organism>
<dbReference type="GO" id="GO:0004252">
    <property type="term" value="F:serine-type endopeptidase activity"/>
    <property type="evidence" value="ECO:0007669"/>
    <property type="project" value="InterPro"/>
</dbReference>
<dbReference type="GO" id="GO:0006508">
    <property type="term" value="P:proteolysis"/>
    <property type="evidence" value="ECO:0007669"/>
    <property type="project" value="InterPro"/>
</dbReference>
<feature type="region of interest" description="Disordered" evidence="1">
    <location>
        <begin position="1"/>
        <end position="38"/>
    </location>
</feature>
<feature type="domain" description="Peptidase S1" evidence="2">
    <location>
        <begin position="1"/>
        <end position="129"/>
    </location>
</feature>
<proteinExistence type="predicted"/>
<dbReference type="RefSeq" id="WP_286003737.1">
    <property type="nucleotide sequence ID" value="NZ_CP127295.1"/>
</dbReference>